<evidence type="ECO:0000313" key="2">
    <source>
        <dbReference type="EMBL" id="GFD52391.1"/>
    </source>
</evidence>
<feature type="region of interest" description="Disordered" evidence="1">
    <location>
        <begin position="74"/>
        <end position="107"/>
    </location>
</feature>
<accession>A0A699X5G7</accession>
<protein>
    <submittedName>
        <fullName evidence="2">Uncharacterized protein</fullName>
    </submittedName>
</protein>
<gene>
    <name evidence="2" type="ORF">Tci_924360</name>
</gene>
<dbReference type="EMBL" id="BKCJ011781687">
    <property type="protein sequence ID" value="GFD52391.1"/>
    <property type="molecule type" value="Genomic_DNA"/>
</dbReference>
<name>A0A699X5G7_TANCI</name>
<proteinExistence type="predicted"/>
<reference evidence="2" key="1">
    <citation type="journal article" date="2019" name="Sci. Rep.">
        <title>Draft genome of Tanacetum cinerariifolium, the natural source of mosquito coil.</title>
        <authorList>
            <person name="Yamashiro T."/>
            <person name="Shiraishi A."/>
            <person name="Satake H."/>
            <person name="Nakayama K."/>
        </authorList>
    </citation>
    <scope>NUCLEOTIDE SEQUENCE</scope>
</reference>
<evidence type="ECO:0000256" key="1">
    <source>
        <dbReference type="SAM" id="MobiDB-lite"/>
    </source>
</evidence>
<feature type="non-terminal residue" evidence="2">
    <location>
        <position position="107"/>
    </location>
</feature>
<comment type="caution">
    <text evidence="2">The sequence shown here is derived from an EMBL/GenBank/DDBJ whole genome shotgun (WGS) entry which is preliminary data.</text>
</comment>
<feature type="non-terminal residue" evidence="2">
    <location>
        <position position="1"/>
    </location>
</feature>
<dbReference type="AlphaFoldDB" id="A0A699X5G7"/>
<sequence length="107" mass="10456">SSTGLFGVAAAGAAARHSHGIGCHCRLPASHFHGRGPGLRVAGGLAGHLGPCSAIRPPRALLAKNQDLVAAHSTGPARVRCAASPTGASRRASGLGASLPPPAPAYS</sequence>
<organism evidence="2">
    <name type="scientific">Tanacetum cinerariifolium</name>
    <name type="common">Dalmatian daisy</name>
    <name type="synonym">Chrysanthemum cinerariifolium</name>
    <dbReference type="NCBI Taxonomy" id="118510"/>
    <lineage>
        <taxon>Eukaryota</taxon>
        <taxon>Viridiplantae</taxon>
        <taxon>Streptophyta</taxon>
        <taxon>Embryophyta</taxon>
        <taxon>Tracheophyta</taxon>
        <taxon>Spermatophyta</taxon>
        <taxon>Magnoliopsida</taxon>
        <taxon>eudicotyledons</taxon>
        <taxon>Gunneridae</taxon>
        <taxon>Pentapetalae</taxon>
        <taxon>asterids</taxon>
        <taxon>campanulids</taxon>
        <taxon>Asterales</taxon>
        <taxon>Asteraceae</taxon>
        <taxon>Asteroideae</taxon>
        <taxon>Anthemideae</taxon>
        <taxon>Anthemidinae</taxon>
        <taxon>Tanacetum</taxon>
    </lineage>
</organism>